<reference evidence="1" key="1">
    <citation type="submission" date="2014-12" db="EMBL/GenBank/DDBJ databases">
        <title>Insight into the proteome of Arion vulgaris.</title>
        <authorList>
            <person name="Aradska J."/>
            <person name="Bulat T."/>
            <person name="Smidak R."/>
            <person name="Sarate P."/>
            <person name="Gangsoo J."/>
            <person name="Sialana F."/>
            <person name="Bilban M."/>
            <person name="Lubec G."/>
        </authorList>
    </citation>
    <scope>NUCLEOTIDE SEQUENCE</scope>
    <source>
        <tissue evidence="1">Skin</tissue>
    </source>
</reference>
<gene>
    <name evidence="1" type="primary">ORF122630</name>
</gene>
<feature type="non-terminal residue" evidence="1">
    <location>
        <position position="1"/>
    </location>
</feature>
<accession>A0A0B7ALF5</accession>
<organism evidence="1">
    <name type="scientific">Arion vulgaris</name>
    <dbReference type="NCBI Taxonomy" id="1028688"/>
    <lineage>
        <taxon>Eukaryota</taxon>
        <taxon>Metazoa</taxon>
        <taxon>Spiralia</taxon>
        <taxon>Lophotrochozoa</taxon>
        <taxon>Mollusca</taxon>
        <taxon>Gastropoda</taxon>
        <taxon>Heterobranchia</taxon>
        <taxon>Euthyneura</taxon>
        <taxon>Panpulmonata</taxon>
        <taxon>Eupulmonata</taxon>
        <taxon>Stylommatophora</taxon>
        <taxon>Helicina</taxon>
        <taxon>Arionoidea</taxon>
        <taxon>Arionidae</taxon>
        <taxon>Arion</taxon>
    </lineage>
</organism>
<evidence type="ECO:0000313" key="1">
    <source>
        <dbReference type="EMBL" id="CEK80770.1"/>
    </source>
</evidence>
<protein>
    <submittedName>
        <fullName evidence="1">Uncharacterized protein</fullName>
    </submittedName>
</protein>
<sequence>DILQDLHIVKHWLMNNMSWKEKYFNHVKRHGGLERTVMEGMVPGSRGRGRPRRRWQMKATLCKGHAN</sequence>
<name>A0A0B7ALF5_9EUPU</name>
<dbReference type="EMBL" id="HACG01033905">
    <property type="protein sequence ID" value="CEK80770.1"/>
    <property type="molecule type" value="Transcribed_RNA"/>
</dbReference>
<proteinExistence type="predicted"/>
<dbReference type="AlphaFoldDB" id="A0A0B7ALF5"/>